<dbReference type="PANTHER" id="PTHR30543:SF21">
    <property type="entry name" value="NAD(P)H-DEPENDENT FMN REDUCTASE LOT6"/>
    <property type="match status" value="1"/>
</dbReference>
<organism evidence="2">
    <name type="scientific">hydrothermal vent metagenome</name>
    <dbReference type="NCBI Taxonomy" id="652676"/>
    <lineage>
        <taxon>unclassified sequences</taxon>
        <taxon>metagenomes</taxon>
        <taxon>ecological metagenomes</taxon>
    </lineage>
</organism>
<dbReference type="GO" id="GO:0016491">
    <property type="term" value="F:oxidoreductase activity"/>
    <property type="evidence" value="ECO:0007669"/>
    <property type="project" value="InterPro"/>
</dbReference>
<dbReference type="AlphaFoldDB" id="A0A3B0Z478"/>
<accession>A0A3B0Z478</accession>
<name>A0A3B0Z478_9ZZZZ</name>
<dbReference type="EMBL" id="UOFL01000241">
    <property type="protein sequence ID" value="VAW82342.1"/>
    <property type="molecule type" value="Genomic_DNA"/>
</dbReference>
<feature type="domain" description="NADPH-dependent FMN reductase-like" evidence="1">
    <location>
        <begin position="1"/>
        <end position="144"/>
    </location>
</feature>
<dbReference type="Pfam" id="PF03358">
    <property type="entry name" value="FMN_red"/>
    <property type="match status" value="1"/>
</dbReference>
<sequence length="179" mass="19149">MKIVALSGSTRVGSYNTALLSAMSKLSPVSMQVSLLDSLKSIPIFDPDLTEDLIPQIVNRYISKIREADGLLISCPEYAYGVTGVLKNFLDWLVATDSIVLKPVIVATVSTSGLGGVRSFCSLVNTLAAMNSNVVIEGSLCIPYAKNKFDETLALVDDITIQGVTVSLRALARTITHGR</sequence>
<dbReference type="GO" id="GO:0005829">
    <property type="term" value="C:cytosol"/>
    <property type="evidence" value="ECO:0007669"/>
    <property type="project" value="TreeGrafter"/>
</dbReference>
<reference evidence="2" key="1">
    <citation type="submission" date="2018-06" db="EMBL/GenBank/DDBJ databases">
        <authorList>
            <person name="Zhirakovskaya E."/>
        </authorList>
    </citation>
    <scope>NUCLEOTIDE SEQUENCE</scope>
</reference>
<dbReference type="PANTHER" id="PTHR30543">
    <property type="entry name" value="CHROMATE REDUCTASE"/>
    <property type="match status" value="1"/>
</dbReference>
<evidence type="ECO:0000313" key="2">
    <source>
        <dbReference type="EMBL" id="VAW82342.1"/>
    </source>
</evidence>
<protein>
    <recommendedName>
        <fullName evidence="1">NADPH-dependent FMN reductase-like domain-containing protein</fullName>
    </recommendedName>
</protein>
<dbReference type="Gene3D" id="3.40.50.360">
    <property type="match status" value="1"/>
</dbReference>
<gene>
    <name evidence="2" type="ORF">MNBD_GAMMA12-950</name>
</gene>
<dbReference type="GO" id="GO:0010181">
    <property type="term" value="F:FMN binding"/>
    <property type="evidence" value="ECO:0007669"/>
    <property type="project" value="TreeGrafter"/>
</dbReference>
<proteinExistence type="predicted"/>
<dbReference type="InterPro" id="IPR029039">
    <property type="entry name" value="Flavoprotein-like_sf"/>
</dbReference>
<evidence type="ECO:0000259" key="1">
    <source>
        <dbReference type="Pfam" id="PF03358"/>
    </source>
</evidence>
<dbReference type="SUPFAM" id="SSF52218">
    <property type="entry name" value="Flavoproteins"/>
    <property type="match status" value="1"/>
</dbReference>
<dbReference type="InterPro" id="IPR005025">
    <property type="entry name" value="FMN_Rdtase-like_dom"/>
</dbReference>
<dbReference type="InterPro" id="IPR050712">
    <property type="entry name" value="NAD(P)H-dep_reductase"/>
</dbReference>